<dbReference type="KEGG" id="dmi:Desmer_2915"/>
<keyword evidence="2" id="KW-1185">Reference proteome</keyword>
<dbReference type="PANTHER" id="PTHR35866:SF1">
    <property type="entry name" value="YKGJ FAMILY CYSTEINE CLUSTER PROTEIN"/>
    <property type="match status" value="1"/>
</dbReference>
<protein>
    <submittedName>
        <fullName evidence="1">Putative Fe-S oxidoreductase</fullName>
    </submittedName>
</protein>
<dbReference type="STRING" id="768704.Desmer_2915"/>
<evidence type="ECO:0000313" key="1">
    <source>
        <dbReference type="EMBL" id="AFQ44805.1"/>
    </source>
</evidence>
<dbReference type="OrthoDB" id="9810361at2"/>
<dbReference type="eggNOG" id="COG0727">
    <property type="taxonomic scope" value="Bacteria"/>
</dbReference>
<organism evidence="1 2">
    <name type="scientific">Desulfosporosinus meridiei (strain ATCC BAA-275 / DSM 13257 / KCTC 12902 / NCIMB 13706 / S10)</name>
    <dbReference type="NCBI Taxonomy" id="768704"/>
    <lineage>
        <taxon>Bacteria</taxon>
        <taxon>Bacillati</taxon>
        <taxon>Bacillota</taxon>
        <taxon>Clostridia</taxon>
        <taxon>Eubacteriales</taxon>
        <taxon>Desulfitobacteriaceae</taxon>
        <taxon>Desulfosporosinus</taxon>
    </lineage>
</organism>
<accession>J7IT02</accession>
<dbReference type="HOGENOM" id="CLU_080178_0_0_9"/>
<gene>
    <name evidence="1" type="ordered locus">Desmer_2915</name>
</gene>
<reference evidence="1 2" key="1">
    <citation type="journal article" date="2012" name="J. Bacteriol.">
        <title>Complete genome sequences of Desulfosporosinus orientis DSM765T, Desulfosporosinus youngiae DSM17734T, Desulfosporosinus meridiei DSM13257T, and Desulfosporosinus acidiphilus DSM22704T.</title>
        <authorList>
            <person name="Pester M."/>
            <person name="Brambilla E."/>
            <person name="Alazard D."/>
            <person name="Rattei T."/>
            <person name="Weinmaier T."/>
            <person name="Han J."/>
            <person name="Lucas S."/>
            <person name="Lapidus A."/>
            <person name="Cheng J.F."/>
            <person name="Goodwin L."/>
            <person name="Pitluck S."/>
            <person name="Peters L."/>
            <person name="Ovchinnikova G."/>
            <person name="Teshima H."/>
            <person name="Detter J.C."/>
            <person name="Han C.S."/>
            <person name="Tapia R."/>
            <person name="Land M.L."/>
            <person name="Hauser L."/>
            <person name="Kyrpides N.C."/>
            <person name="Ivanova N.N."/>
            <person name="Pagani I."/>
            <person name="Huntmann M."/>
            <person name="Wei C.L."/>
            <person name="Davenport K.W."/>
            <person name="Daligault H."/>
            <person name="Chain P.S."/>
            <person name="Chen A."/>
            <person name="Mavromatis K."/>
            <person name="Markowitz V."/>
            <person name="Szeto E."/>
            <person name="Mikhailova N."/>
            <person name="Pati A."/>
            <person name="Wagner M."/>
            <person name="Woyke T."/>
            <person name="Ollivier B."/>
            <person name="Klenk H.P."/>
            <person name="Spring S."/>
            <person name="Loy A."/>
        </authorList>
    </citation>
    <scope>NUCLEOTIDE SEQUENCE [LARGE SCALE GENOMIC DNA]</scope>
    <source>
        <strain evidence="2">ATCC BAA-275 / DSM 13257 / NCIMB 13706 / S10</strain>
    </source>
</reference>
<proteinExistence type="predicted"/>
<dbReference type="EMBL" id="CP003629">
    <property type="protein sequence ID" value="AFQ44805.1"/>
    <property type="molecule type" value="Genomic_DNA"/>
</dbReference>
<name>J7IT02_DESMD</name>
<sequence>MNHRHLVLNEDSEFAFHCHDGLECFKTCCRDINIYLSPYDVLRMKNYLNLSSEDFLKEYTLKVQIPHTGLSIVQIDMSKDNKLRCPFITPKGCQVYKERPWSCRMAPVDMLGGGKYSFIFESSHCHGLNEKKTQTVKDWIQEQGLGIYEDTEQGFNEIPNHLKLTGNPETDEKLKQLFFMACYDLDRFRTLLLNNPSLFEELSLGQEGIDEIQHNDVQLMKFGFKLLCLGSEPLTNLKINGIN</sequence>
<dbReference type="AlphaFoldDB" id="J7IT02"/>
<evidence type="ECO:0000313" key="2">
    <source>
        <dbReference type="Proteomes" id="UP000005262"/>
    </source>
</evidence>
<reference evidence="2" key="2">
    <citation type="submission" date="2012-08" db="EMBL/GenBank/DDBJ databases">
        <title>Finished genome of Desulfosporosinus meridiei DSM 13257.</title>
        <authorList>
            <person name="Huntemann M."/>
            <person name="Wei C.-L."/>
            <person name="Han J."/>
            <person name="Detter J.C."/>
            <person name="Han C."/>
            <person name="Davenport K."/>
            <person name="Daligault H."/>
            <person name="Erkkila T."/>
            <person name="Gu W."/>
            <person name="Munk A.C.C."/>
            <person name="Teshima H."/>
            <person name="Xu Y."/>
            <person name="Chain P."/>
            <person name="Tapia R."/>
            <person name="Chen A."/>
            <person name="Krypides N."/>
            <person name="Mavromatis K."/>
            <person name="Markowitz V."/>
            <person name="Szeto E."/>
            <person name="Ivanova N."/>
            <person name="Mikhailova N."/>
            <person name="Ovchinnikova G."/>
            <person name="Pagani I."/>
            <person name="Pati A."/>
            <person name="Goodwin L."/>
            <person name="Peters L."/>
            <person name="Pitluck S."/>
            <person name="Woyke T."/>
            <person name="Pester M."/>
            <person name="Spring S."/>
            <person name="Ollivier B."/>
            <person name="Rattei T."/>
            <person name="Klenk H.-P."/>
            <person name="Wagner M."/>
            <person name="Loy A."/>
        </authorList>
    </citation>
    <scope>NUCLEOTIDE SEQUENCE [LARGE SCALE GENOMIC DNA]</scope>
    <source>
        <strain evidence="2">ATCC BAA-275 / DSM 13257 / NCIMB 13706 / S10</strain>
    </source>
</reference>
<dbReference type="InterPro" id="IPR005358">
    <property type="entry name" value="Puta_zinc/iron-chelating_dom"/>
</dbReference>
<dbReference type="RefSeq" id="WP_014903718.1">
    <property type="nucleotide sequence ID" value="NC_018515.1"/>
</dbReference>
<dbReference type="Pfam" id="PF03692">
    <property type="entry name" value="CxxCxxCC"/>
    <property type="match status" value="1"/>
</dbReference>
<dbReference type="Proteomes" id="UP000005262">
    <property type="component" value="Chromosome"/>
</dbReference>
<dbReference type="PANTHER" id="PTHR35866">
    <property type="entry name" value="PUTATIVE-RELATED"/>
    <property type="match status" value="1"/>
</dbReference>